<accession>A0AAV3U9A8</accession>
<evidence type="ECO:0000313" key="3">
    <source>
        <dbReference type="Proteomes" id="UP001409585"/>
    </source>
</evidence>
<evidence type="ECO:0000313" key="2">
    <source>
        <dbReference type="EMBL" id="GAA4958904.1"/>
    </source>
</evidence>
<sequence>MTRPRKTQVCIEGTPYYHVVSRCVRRTYLCGVDHSTGRSFEHRRNWIEDRIRLLASIFSIDVSAYAVMSNHCHIVLKLSPEESLGWSDKEVLTRWTSLFKGPTLVQKYIDNQNLSPVELNAVSDCVDVYRKRLADLGWYMKCLNEPIARQANKEDECTGHFWESRYKSQALLTQEALLSAMCYVDLNPVRAGMAITPEQSDYTSIQERIRPKFNTEKSVGEQIELGALSAFDLTIKPLQPFEEAITNSPQNGLPFNFPDYLELVDFTGRAVLANKRGAIDKHLPPILLRLNISTESWLKNSTQFEAKYRSSFAKGPPSIRRSA</sequence>
<proteinExistence type="predicted"/>
<protein>
    <submittedName>
        <fullName evidence="2">Transposase</fullName>
    </submittedName>
</protein>
<keyword evidence="3" id="KW-1185">Reference proteome</keyword>
<dbReference type="GO" id="GO:0003677">
    <property type="term" value="F:DNA binding"/>
    <property type="evidence" value="ECO:0007669"/>
    <property type="project" value="InterPro"/>
</dbReference>
<comment type="caution">
    <text evidence="2">The sequence shown here is derived from an EMBL/GenBank/DDBJ whole genome shotgun (WGS) entry which is preliminary data.</text>
</comment>
<evidence type="ECO:0000259" key="1">
    <source>
        <dbReference type="SMART" id="SM01321"/>
    </source>
</evidence>
<organism evidence="2 3">
    <name type="scientific">Halioxenophilus aromaticivorans</name>
    <dbReference type="NCBI Taxonomy" id="1306992"/>
    <lineage>
        <taxon>Bacteria</taxon>
        <taxon>Pseudomonadati</taxon>
        <taxon>Pseudomonadota</taxon>
        <taxon>Gammaproteobacteria</taxon>
        <taxon>Alteromonadales</taxon>
        <taxon>Alteromonadaceae</taxon>
        <taxon>Halioxenophilus</taxon>
    </lineage>
</organism>
<dbReference type="Proteomes" id="UP001409585">
    <property type="component" value="Unassembled WGS sequence"/>
</dbReference>
<gene>
    <name evidence="2" type="ORF">GCM10025791_44660</name>
</gene>
<dbReference type="EMBL" id="BAABLX010000077">
    <property type="protein sequence ID" value="GAA4958904.1"/>
    <property type="molecule type" value="Genomic_DNA"/>
</dbReference>
<dbReference type="AlphaFoldDB" id="A0AAV3U9A8"/>
<name>A0AAV3U9A8_9ALTE</name>
<dbReference type="Gene3D" id="3.30.70.1290">
    <property type="entry name" value="Transposase IS200-like"/>
    <property type="match status" value="1"/>
</dbReference>
<dbReference type="InterPro" id="IPR002686">
    <property type="entry name" value="Transposase_17"/>
</dbReference>
<dbReference type="SUPFAM" id="SSF143422">
    <property type="entry name" value="Transposase IS200-like"/>
    <property type="match status" value="1"/>
</dbReference>
<dbReference type="GO" id="GO:0006313">
    <property type="term" value="P:DNA transposition"/>
    <property type="evidence" value="ECO:0007669"/>
    <property type="project" value="InterPro"/>
</dbReference>
<dbReference type="GO" id="GO:0004803">
    <property type="term" value="F:transposase activity"/>
    <property type="evidence" value="ECO:0007669"/>
    <property type="project" value="InterPro"/>
</dbReference>
<dbReference type="InterPro" id="IPR036515">
    <property type="entry name" value="Transposase_17_sf"/>
</dbReference>
<feature type="domain" description="Transposase IS200-like" evidence="1">
    <location>
        <begin position="12"/>
        <end position="187"/>
    </location>
</feature>
<reference evidence="3" key="1">
    <citation type="journal article" date="2019" name="Int. J. Syst. Evol. Microbiol.">
        <title>The Global Catalogue of Microorganisms (GCM) 10K type strain sequencing project: providing services to taxonomists for standard genome sequencing and annotation.</title>
        <authorList>
            <consortium name="The Broad Institute Genomics Platform"/>
            <consortium name="The Broad Institute Genome Sequencing Center for Infectious Disease"/>
            <person name="Wu L."/>
            <person name="Ma J."/>
        </authorList>
    </citation>
    <scope>NUCLEOTIDE SEQUENCE [LARGE SCALE GENOMIC DNA]</scope>
    <source>
        <strain evidence="3">JCM 19134</strain>
    </source>
</reference>
<dbReference type="PANTHER" id="PTHR34322:SF2">
    <property type="entry name" value="TRANSPOSASE IS200-LIKE DOMAIN-CONTAINING PROTEIN"/>
    <property type="match status" value="1"/>
</dbReference>
<dbReference type="SMART" id="SM01321">
    <property type="entry name" value="Y1_Tnp"/>
    <property type="match status" value="1"/>
</dbReference>
<dbReference type="PANTHER" id="PTHR34322">
    <property type="entry name" value="TRANSPOSASE, Y1_TNP DOMAIN-CONTAINING"/>
    <property type="match status" value="1"/>
</dbReference>